<dbReference type="Gene3D" id="3.40.720.10">
    <property type="entry name" value="Alkaline Phosphatase, subunit A"/>
    <property type="match status" value="1"/>
</dbReference>
<dbReference type="AlphaFoldDB" id="A0AA37SNR5"/>
<keyword evidence="6 8" id="KW-0460">Magnesium</keyword>
<evidence type="ECO:0000256" key="8">
    <source>
        <dbReference type="PIRSR" id="PIRSR601952-2"/>
    </source>
</evidence>
<dbReference type="PRINTS" id="PR00113">
    <property type="entry name" value="ALKPHPHTASE"/>
</dbReference>
<proteinExistence type="inferred from homology"/>
<dbReference type="SUPFAM" id="SSF53649">
    <property type="entry name" value="Alkaline phosphatase-like"/>
    <property type="match status" value="1"/>
</dbReference>
<evidence type="ECO:0000256" key="5">
    <source>
        <dbReference type="ARBA" id="ARBA00022833"/>
    </source>
</evidence>
<reference evidence="10" key="2">
    <citation type="submission" date="2023-01" db="EMBL/GenBank/DDBJ databases">
        <title>Draft genome sequence of Portibacter lacus strain NBRC 108769.</title>
        <authorList>
            <person name="Sun Q."/>
            <person name="Mori K."/>
        </authorList>
    </citation>
    <scope>NUCLEOTIDE SEQUENCE</scope>
    <source>
        <strain evidence="10">NBRC 108769</strain>
    </source>
</reference>
<name>A0AA37SNR5_9BACT</name>
<dbReference type="GO" id="GO:0046872">
    <property type="term" value="F:metal ion binding"/>
    <property type="evidence" value="ECO:0007669"/>
    <property type="project" value="UniProtKB-KW"/>
</dbReference>
<comment type="similarity">
    <text evidence="1 9">Belongs to the alkaline phosphatase family.</text>
</comment>
<sequence>MGLGQISAGLYSNNKFLNIERFPVVGLHKNYSYDNLVTDSAAGATAFSCGVKSYNGAIGVDHDTIPVKTILEDASDQGFRTGLVASCSIVHATPGSFGAHNRKRANKEEIAADMVDCGADLIIGGGKSYFDRRTIDDRNLYTELRALGYQVSDYFEQDFQDLDVSKMGDKWAYFTADKEPLSKEAGRDYLIPASEVAIDYMSKTSKGNGFFLMIEGSQIDWAGHANNFPYLISEMLEYDQVIKRALDFAEKDGNTLVILTADHETGGLAIGNGSTHDEIIPAWTSDYHTGTMIPVFAYGPGSESFAGIYENTAIYDKMMAALQLKKDFGKENK</sequence>
<dbReference type="Pfam" id="PF00245">
    <property type="entry name" value="Alk_phosphatase"/>
    <property type="match status" value="2"/>
</dbReference>
<comment type="cofactor">
    <cofactor evidence="8">
        <name>Zn(2+)</name>
        <dbReference type="ChEBI" id="CHEBI:29105"/>
    </cofactor>
    <text evidence="8">Binds 2 Zn(2+) ions.</text>
</comment>
<dbReference type="EMBL" id="BSOH01000007">
    <property type="protein sequence ID" value="GLR17035.1"/>
    <property type="molecule type" value="Genomic_DNA"/>
</dbReference>
<dbReference type="PANTHER" id="PTHR11596:SF5">
    <property type="entry name" value="ALKALINE PHOSPHATASE"/>
    <property type="match status" value="1"/>
</dbReference>
<evidence type="ECO:0000256" key="2">
    <source>
        <dbReference type="ARBA" id="ARBA00022553"/>
    </source>
</evidence>
<feature type="binding site" evidence="8">
    <location>
        <position position="263"/>
    </location>
    <ligand>
        <name>Zn(2+)</name>
        <dbReference type="ChEBI" id="CHEBI:29105"/>
        <label>2</label>
    </ligand>
</feature>
<evidence type="ECO:0000256" key="1">
    <source>
        <dbReference type="ARBA" id="ARBA00005984"/>
    </source>
</evidence>
<dbReference type="InterPro" id="IPR017850">
    <property type="entry name" value="Alkaline_phosphatase_core_sf"/>
</dbReference>
<gene>
    <name evidence="10" type="ORF">GCM10007940_16500</name>
</gene>
<dbReference type="Proteomes" id="UP001156666">
    <property type="component" value="Unassembled WGS sequence"/>
</dbReference>
<organism evidence="10 11">
    <name type="scientific">Portibacter lacus</name>
    <dbReference type="NCBI Taxonomy" id="1099794"/>
    <lineage>
        <taxon>Bacteria</taxon>
        <taxon>Pseudomonadati</taxon>
        <taxon>Bacteroidota</taxon>
        <taxon>Saprospiria</taxon>
        <taxon>Saprospirales</taxon>
        <taxon>Haliscomenobacteraceae</taxon>
        <taxon>Portibacter</taxon>
    </lineage>
</organism>
<comment type="cofactor">
    <cofactor evidence="8">
        <name>Mg(2+)</name>
        <dbReference type="ChEBI" id="CHEBI:18420"/>
    </cofactor>
    <text evidence="8">Binds 1 Mg(2+) ion.</text>
</comment>
<evidence type="ECO:0000256" key="3">
    <source>
        <dbReference type="ARBA" id="ARBA00022723"/>
    </source>
</evidence>
<reference evidence="10" key="1">
    <citation type="journal article" date="2014" name="Int. J. Syst. Evol. Microbiol.">
        <title>Complete genome sequence of Corynebacterium casei LMG S-19264T (=DSM 44701T), isolated from a smear-ripened cheese.</title>
        <authorList>
            <consortium name="US DOE Joint Genome Institute (JGI-PGF)"/>
            <person name="Walter F."/>
            <person name="Albersmeier A."/>
            <person name="Kalinowski J."/>
            <person name="Ruckert C."/>
        </authorList>
    </citation>
    <scope>NUCLEOTIDE SEQUENCE</scope>
    <source>
        <strain evidence="10">NBRC 108769</strain>
    </source>
</reference>
<dbReference type="PROSITE" id="PS00123">
    <property type="entry name" value="ALKALINE_PHOSPHATASE"/>
    <property type="match status" value="1"/>
</dbReference>
<feature type="binding site" evidence="8">
    <location>
        <position position="91"/>
    </location>
    <ligand>
        <name>Mg(2+)</name>
        <dbReference type="ChEBI" id="CHEBI:18420"/>
    </ligand>
</feature>
<protein>
    <submittedName>
        <fullName evidence="10">Alkaline phosphatase</fullName>
    </submittedName>
</protein>
<evidence type="ECO:0000256" key="9">
    <source>
        <dbReference type="RuleBase" id="RU003946"/>
    </source>
</evidence>
<feature type="active site" description="Phosphoserine intermediate" evidence="7">
    <location>
        <position position="40"/>
    </location>
</feature>
<evidence type="ECO:0000313" key="10">
    <source>
        <dbReference type="EMBL" id="GLR17035.1"/>
    </source>
</evidence>
<feature type="binding site" evidence="8">
    <location>
        <position position="93"/>
    </location>
    <ligand>
        <name>Mg(2+)</name>
        <dbReference type="ChEBI" id="CHEBI:18420"/>
    </ligand>
</feature>
<keyword evidence="2" id="KW-0597">Phosphoprotein</keyword>
<keyword evidence="5 8" id="KW-0862">Zinc</keyword>
<accession>A0AA37SNR5</accession>
<comment type="caution">
    <text evidence="10">The sequence shown here is derived from an EMBL/GenBank/DDBJ whole genome shotgun (WGS) entry which is preliminary data.</text>
</comment>
<keyword evidence="3 8" id="KW-0479">Metal-binding</keyword>
<dbReference type="PANTHER" id="PTHR11596">
    <property type="entry name" value="ALKALINE PHOSPHATASE"/>
    <property type="match status" value="1"/>
</dbReference>
<evidence type="ECO:0000313" key="11">
    <source>
        <dbReference type="Proteomes" id="UP001156666"/>
    </source>
</evidence>
<dbReference type="SMART" id="SM00098">
    <property type="entry name" value="alkPPc"/>
    <property type="match status" value="1"/>
</dbReference>
<evidence type="ECO:0000256" key="4">
    <source>
        <dbReference type="ARBA" id="ARBA00022801"/>
    </source>
</evidence>
<evidence type="ECO:0000256" key="6">
    <source>
        <dbReference type="ARBA" id="ARBA00022842"/>
    </source>
</evidence>
<dbReference type="InterPro" id="IPR018299">
    <property type="entry name" value="Alkaline_phosphatase_AS"/>
</dbReference>
<evidence type="ECO:0000256" key="7">
    <source>
        <dbReference type="PIRSR" id="PIRSR601952-1"/>
    </source>
</evidence>
<keyword evidence="11" id="KW-1185">Reference proteome</keyword>
<feature type="binding site" evidence="8">
    <location>
        <position position="220"/>
    </location>
    <ligand>
        <name>Zn(2+)</name>
        <dbReference type="ChEBI" id="CHEBI:29105"/>
        <label>2</label>
    </ligand>
</feature>
<dbReference type="GO" id="GO:0004035">
    <property type="term" value="F:alkaline phosphatase activity"/>
    <property type="evidence" value="ECO:0007669"/>
    <property type="project" value="TreeGrafter"/>
</dbReference>
<keyword evidence="4" id="KW-0378">Hydrolase</keyword>
<feature type="binding site" evidence="8">
    <location>
        <position position="224"/>
    </location>
    <ligand>
        <name>Zn(2+)</name>
        <dbReference type="ChEBI" id="CHEBI:29105"/>
        <label>2</label>
    </ligand>
</feature>
<dbReference type="CDD" id="cd16012">
    <property type="entry name" value="ALP"/>
    <property type="match status" value="1"/>
</dbReference>
<dbReference type="InterPro" id="IPR001952">
    <property type="entry name" value="Alkaline_phosphatase"/>
</dbReference>
<feature type="binding site" evidence="8">
    <location>
        <position position="215"/>
    </location>
    <ligand>
        <name>Mg(2+)</name>
        <dbReference type="ChEBI" id="CHEBI:18420"/>
    </ligand>
</feature>
<feature type="binding site" evidence="8">
    <location>
        <position position="262"/>
    </location>
    <ligand>
        <name>Zn(2+)</name>
        <dbReference type="ChEBI" id="CHEBI:29105"/>
        <label>2</label>
    </ligand>
</feature>